<proteinExistence type="predicted"/>
<dbReference type="OrthoDB" id="9757917at2"/>
<sequence length="140" mass="17099">MAPLHVALRRERRKIKRIFKFIYHLMKSRKIPDWQWIKCDSPIEEKMYFALKRRGYKVITQYQTCGYEVDLVLRKHRIAIECDGYQHHHTAEQRKRDQKKSRILRSNGWKVIRLSGKEIYHKIDHCIEKVQLQIGKRKSI</sequence>
<dbReference type="AlphaFoldDB" id="A0A1M4SUK4"/>
<dbReference type="SUPFAM" id="SSF52980">
    <property type="entry name" value="Restriction endonuclease-like"/>
    <property type="match status" value="1"/>
</dbReference>
<dbReference type="InterPro" id="IPR011335">
    <property type="entry name" value="Restrct_endonuc-II-like"/>
</dbReference>
<gene>
    <name evidence="2" type="ORF">SAMN05444392_101139</name>
</gene>
<keyword evidence="2" id="KW-0255">Endonuclease</keyword>
<keyword evidence="2" id="KW-0540">Nuclease</keyword>
<protein>
    <submittedName>
        <fullName evidence="2">Very-short-patch-repair endonuclease</fullName>
    </submittedName>
</protein>
<evidence type="ECO:0000313" key="2">
    <source>
        <dbReference type="EMBL" id="SHE35667.1"/>
    </source>
</evidence>
<accession>A0A1M4SUK4</accession>
<organism evidence="2 3">
    <name type="scientific">Seinonella peptonophila</name>
    <dbReference type="NCBI Taxonomy" id="112248"/>
    <lineage>
        <taxon>Bacteria</taxon>
        <taxon>Bacillati</taxon>
        <taxon>Bacillota</taxon>
        <taxon>Bacilli</taxon>
        <taxon>Bacillales</taxon>
        <taxon>Thermoactinomycetaceae</taxon>
        <taxon>Seinonella</taxon>
    </lineage>
</organism>
<dbReference type="STRING" id="112248.SAMN05444392_101139"/>
<dbReference type="Gene3D" id="3.40.960.10">
    <property type="entry name" value="VSR Endonuclease"/>
    <property type="match status" value="1"/>
</dbReference>
<dbReference type="PANTHER" id="PTHR38590:SF1">
    <property type="entry name" value="BLL0828 PROTEIN"/>
    <property type="match status" value="1"/>
</dbReference>
<dbReference type="PANTHER" id="PTHR38590">
    <property type="entry name" value="BLL0828 PROTEIN"/>
    <property type="match status" value="1"/>
</dbReference>
<dbReference type="InterPro" id="IPR049468">
    <property type="entry name" value="Restrct_endonuc-II-like_dom"/>
</dbReference>
<keyword evidence="2" id="KW-0378">Hydrolase</keyword>
<dbReference type="Pfam" id="PF18741">
    <property type="entry name" value="MTES_1575"/>
    <property type="match status" value="1"/>
</dbReference>
<dbReference type="RefSeq" id="WP_073150386.1">
    <property type="nucleotide sequence ID" value="NZ_FQVL01000001.1"/>
</dbReference>
<dbReference type="EMBL" id="FQVL01000001">
    <property type="protein sequence ID" value="SHE35667.1"/>
    <property type="molecule type" value="Genomic_DNA"/>
</dbReference>
<reference evidence="2 3" key="1">
    <citation type="submission" date="2016-11" db="EMBL/GenBank/DDBJ databases">
        <authorList>
            <person name="Jaros S."/>
            <person name="Januszkiewicz K."/>
            <person name="Wedrychowicz H."/>
        </authorList>
    </citation>
    <scope>NUCLEOTIDE SEQUENCE [LARGE SCALE GENOMIC DNA]</scope>
    <source>
        <strain evidence="2 3">DSM 44666</strain>
    </source>
</reference>
<dbReference type="Proteomes" id="UP000184476">
    <property type="component" value="Unassembled WGS sequence"/>
</dbReference>
<evidence type="ECO:0000259" key="1">
    <source>
        <dbReference type="Pfam" id="PF18741"/>
    </source>
</evidence>
<feature type="domain" description="Restriction endonuclease type II-like" evidence="1">
    <location>
        <begin position="44"/>
        <end position="131"/>
    </location>
</feature>
<dbReference type="GO" id="GO:0004519">
    <property type="term" value="F:endonuclease activity"/>
    <property type="evidence" value="ECO:0007669"/>
    <property type="project" value="UniProtKB-KW"/>
</dbReference>
<keyword evidence="3" id="KW-1185">Reference proteome</keyword>
<dbReference type="InterPro" id="IPR047216">
    <property type="entry name" value="Endonuclease_DUF559_bact"/>
</dbReference>
<evidence type="ECO:0000313" key="3">
    <source>
        <dbReference type="Proteomes" id="UP000184476"/>
    </source>
</evidence>
<name>A0A1M4SUK4_9BACL</name>